<dbReference type="PANTHER" id="PTHR35798:SF1">
    <property type="entry name" value="CELL DIVISION PROTEIN SEPF"/>
    <property type="match status" value="1"/>
</dbReference>
<dbReference type="EMBL" id="DVGD01000049">
    <property type="protein sequence ID" value="HIR09107.1"/>
    <property type="molecule type" value="Genomic_DNA"/>
</dbReference>
<reference evidence="7" key="2">
    <citation type="journal article" date="2021" name="PeerJ">
        <title>Extensive microbial diversity within the chicken gut microbiome revealed by metagenomics and culture.</title>
        <authorList>
            <person name="Gilroy R."/>
            <person name="Ravi A."/>
            <person name="Getino M."/>
            <person name="Pursley I."/>
            <person name="Horton D.L."/>
            <person name="Alikhan N.F."/>
            <person name="Baker D."/>
            <person name="Gharbi K."/>
            <person name="Hall N."/>
            <person name="Watson M."/>
            <person name="Adriaenssens E.M."/>
            <person name="Foster-Nyarko E."/>
            <person name="Jarju S."/>
            <person name="Secka A."/>
            <person name="Antonio M."/>
            <person name="Oren A."/>
            <person name="Chaudhuri R.R."/>
            <person name="La Ragione R."/>
            <person name="Hildebrand F."/>
            <person name="Pallen M.J."/>
        </authorList>
    </citation>
    <scope>NUCLEOTIDE SEQUENCE</scope>
    <source>
        <strain evidence="7">ChiHjej9B8-7071</strain>
    </source>
</reference>
<comment type="caution">
    <text evidence="7">The sequence shown here is derived from an EMBL/GenBank/DDBJ whole genome shotgun (WGS) entry which is preliminary data.</text>
</comment>
<dbReference type="InterPro" id="IPR007561">
    <property type="entry name" value="Cell_div_SepF/SepF-rel"/>
</dbReference>
<evidence type="ECO:0000256" key="5">
    <source>
        <dbReference type="HAMAP-Rule" id="MF_01197"/>
    </source>
</evidence>
<accession>A0A9D1A776</accession>
<comment type="subunit">
    <text evidence="5">Homodimer. Interacts with FtsZ.</text>
</comment>
<gene>
    <name evidence="5" type="primary">sepF</name>
    <name evidence="7" type="ORF">IAA70_01740</name>
</gene>
<feature type="compositionally biased region" description="Low complexity" evidence="6">
    <location>
        <begin position="34"/>
        <end position="51"/>
    </location>
</feature>
<keyword evidence="5" id="KW-0963">Cytoplasm</keyword>
<dbReference type="Pfam" id="PF04472">
    <property type="entry name" value="SepF"/>
    <property type="match status" value="1"/>
</dbReference>
<dbReference type="AlphaFoldDB" id="A0A9D1A776"/>
<evidence type="ECO:0000256" key="3">
    <source>
        <dbReference type="ARBA" id="ARBA00023306"/>
    </source>
</evidence>
<dbReference type="PANTHER" id="PTHR35798">
    <property type="entry name" value="CELL DIVISION PROTEIN SEPF"/>
    <property type="match status" value="1"/>
</dbReference>
<keyword evidence="2 5" id="KW-0717">Septation</keyword>
<comment type="function">
    <text evidence="4 5">Cell division protein that is part of the divisome complex and is recruited early to the Z-ring. Probably stimulates Z-ring formation, perhaps through the cross-linking of FtsZ protofilaments. Its function overlaps with FtsA.</text>
</comment>
<dbReference type="GO" id="GO:0000917">
    <property type="term" value="P:division septum assembly"/>
    <property type="evidence" value="ECO:0007669"/>
    <property type="project" value="UniProtKB-KW"/>
</dbReference>
<evidence type="ECO:0000313" key="7">
    <source>
        <dbReference type="EMBL" id="HIR09107.1"/>
    </source>
</evidence>
<evidence type="ECO:0000256" key="6">
    <source>
        <dbReference type="SAM" id="MobiDB-lite"/>
    </source>
</evidence>
<feature type="region of interest" description="Disordered" evidence="6">
    <location>
        <begin position="1"/>
        <end position="55"/>
    </location>
</feature>
<proteinExistence type="inferred from homology"/>
<evidence type="ECO:0000313" key="8">
    <source>
        <dbReference type="Proteomes" id="UP000824258"/>
    </source>
</evidence>
<organism evidence="7 8">
    <name type="scientific">Candidatus Avoscillospira stercoripullorum</name>
    <dbReference type="NCBI Taxonomy" id="2840709"/>
    <lineage>
        <taxon>Bacteria</taxon>
        <taxon>Bacillati</taxon>
        <taxon>Bacillota</taxon>
        <taxon>Clostridia</taxon>
        <taxon>Eubacteriales</taxon>
        <taxon>Oscillospiraceae</taxon>
        <taxon>Oscillospiraceae incertae sedis</taxon>
        <taxon>Candidatus Avoscillospira</taxon>
    </lineage>
</organism>
<dbReference type="Gene3D" id="3.30.110.150">
    <property type="entry name" value="SepF-like protein"/>
    <property type="match status" value="1"/>
</dbReference>
<dbReference type="Proteomes" id="UP000824258">
    <property type="component" value="Unassembled WGS sequence"/>
</dbReference>
<keyword evidence="3 5" id="KW-0131">Cell cycle</keyword>
<evidence type="ECO:0000256" key="4">
    <source>
        <dbReference type="ARBA" id="ARBA00044936"/>
    </source>
</evidence>
<dbReference type="InterPro" id="IPR023052">
    <property type="entry name" value="Cell_div_SepF"/>
</dbReference>
<evidence type="ECO:0000256" key="1">
    <source>
        <dbReference type="ARBA" id="ARBA00022618"/>
    </source>
</evidence>
<comment type="subcellular location">
    <subcellularLocation>
        <location evidence="5">Cytoplasm</location>
    </subcellularLocation>
    <text evidence="5">Localizes to the division site, in a FtsZ-dependent manner.</text>
</comment>
<protein>
    <recommendedName>
        <fullName evidence="5">Cell division protein SepF</fullName>
    </recommendedName>
</protein>
<sequence>MGFMDELKKLARPYAEDEDDFDDNFDLDERPRASRASTAARPAPRTAPSSSYDEVLDDLSHSNTQTSRTASRRTTDSKVVNIHTTTQLQVVLVKPDRFDNVSEIAEHLRSKHAVVLNLEATNKDIARRLVDFLSGCAYALDGKIKKIAISTYIITPYNVDIIGDLIDELENNGLYL</sequence>
<reference evidence="7" key="1">
    <citation type="submission" date="2020-10" db="EMBL/GenBank/DDBJ databases">
        <authorList>
            <person name="Gilroy R."/>
        </authorList>
    </citation>
    <scope>NUCLEOTIDE SEQUENCE</scope>
    <source>
        <strain evidence="7">ChiHjej9B8-7071</strain>
    </source>
</reference>
<evidence type="ECO:0000256" key="2">
    <source>
        <dbReference type="ARBA" id="ARBA00023210"/>
    </source>
</evidence>
<keyword evidence="1 5" id="KW-0132">Cell division</keyword>
<dbReference type="GO" id="GO:0005737">
    <property type="term" value="C:cytoplasm"/>
    <property type="evidence" value="ECO:0007669"/>
    <property type="project" value="UniProtKB-SubCell"/>
</dbReference>
<dbReference type="HAMAP" id="MF_01197">
    <property type="entry name" value="SepF"/>
    <property type="match status" value="1"/>
</dbReference>
<feature type="compositionally biased region" description="Acidic residues" evidence="6">
    <location>
        <begin position="16"/>
        <end position="26"/>
    </location>
</feature>
<dbReference type="GO" id="GO:0043093">
    <property type="term" value="P:FtsZ-dependent cytokinesis"/>
    <property type="evidence" value="ECO:0007669"/>
    <property type="project" value="UniProtKB-UniRule"/>
</dbReference>
<comment type="similarity">
    <text evidence="5">Belongs to the SepF family.</text>
</comment>
<name>A0A9D1A776_9FIRM</name>
<dbReference type="InterPro" id="IPR038594">
    <property type="entry name" value="SepF-like_sf"/>
</dbReference>